<reference evidence="2" key="1">
    <citation type="submission" date="2017-07" db="EMBL/GenBank/DDBJ databases">
        <authorList>
            <person name="Mikheyev A."/>
            <person name="Grau M."/>
        </authorList>
    </citation>
    <scope>NUCLEOTIDE SEQUENCE</scope>
    <source>
        <tissue evidence="2">Venom_gland</tissue>
    </source>
</reference>
<organism evidence="2">
    <name type="scientific">Micrurus spixii</name>
    <name type="common">Amazon coral snake</name>
    <dbReference type="NCBI Taxonomy" id="129469"/>
    <lineage>
        <taxon>Eukaryota</taxon>
        <taxon>Metazoa</taxon>
        <taxon>Chordata</taxon>
        <taxon>Craniata</taxon>
        <taxon>Vertebrata</taxon>
        <taxon>Euteleostomi</taxon>
        <taxon>Lepidosauria</taxon>
        <taxon>Squamata</taxon>
        <taxon>Bifurcata</taxon>
        <taxon>Unidentata</taxon>
        <taxon>Episquamata</taxon>
        <taxon>Toxicofera</taxon>
        <taxon>Serpentes</taxon>
        <taxon>Colubroidea</taxon>
        <taxon>Elapidae</taxon>
        <taxon>Elapinae</taxon>
        <taxon>Micrurus</taxon>
    </lineage>
</organism>
<dbReference type="EMBL" id="IACM01130558">
    <property type="protein sequence ID" value="LAB37799.1"/>
    <property type="molecule type" value="Transcribed_RNA"/>
</dbReference>
<protein>
    <submittedName>
        <fullName evidence="2">Uncharacterized protein</fullName>
    </submittedName>
</protein>
<name>A0A2D4MXT5_9SAUR</name>
<reference evidence="2" key="2">
    <citation type="submission" date="2017-11" db="EMBL/GenBank/DDBJ databases">
        <title>Coralsnake Venomics: Analyses of Venom Gland Transcriptomes and Proteomes of Six Brazilian Taxa.</title>
        <authorList>
            <person name="Aird S.D."/>
            <person name="Jorge da Silva N."/>
            <person name="Qiu L."/>
            <person name="Villar-Briones A."/>
            <person name="Aparecida-Saddi V."/>
            <person name="Campos-Telles M.P."/>
            <person name="Grau M."/>
            <person name="Mikheyev A.S."/>
        </authorList>
    </citation>
    <scope>NUCLEOTIDE SEQUENCE</scope>
    <source>
        <tissue evidence="2">Venom_gland</tissue>
    </source>
</reference>
<accession>A0A2D4MXT5</accession>
<evidence type="ECO:0000313" key="2">
    <source>
        <dbReference type="EMBL" id="LAB37799.1"/>
    </source>
</evidence>
<sequence>MNGPLGIGVKRGCGENKEEGEKMRSHPKSRSGLKPQRPKRLKSGHDDFRLHRGLLGKTEEKEKEKNQSSMHFGTRFTRANQLRRTDVALIHCYTNRCRGNPMDGGTPSSQIG</sequence>
<feature type="region of interest" description="Disordered" evidence="1">
    <location>
        <begin position="1"/>
        <end position="77"/>
    </location>
</feature>
<evidence type="ECO:0000256" key="1">
    <source>
        <dbReference type="SAM" id="MobiDB-lite"/>
    </source>
</evidence>
<feature type="compositionally biased region" description="Basic and acidic residues" evidence="1">
    <location>
        <begin position="12"/>
        <end position="24"/>
    </location>
</feature>
<feature type="compositionally biased region" description="Gly residues" evidence="1">
    <location>
        <begin position="1"/>
        <end position="11"/>
    </location>
</feature>
<proteinExistence type="predicted"/>
<feature type="compositionally biased region" description="Polar residues" evidence="1">
    <location>
        <begin position="67"/>
        <end position="77"/>
    </location>
</feature>
<feature type="compositionally biased region" description="Basic and acidic residues" evidence="1">
    <location>
        <begin position="57"/>
        <end position="66"/>
    </location>
</feature>
<feature type="compositionally biased region" description="Basic residues" evidence="1">
    <location>
        <begin position="25"/>
        <end position="42"/>
    </location>
</feature>
<dbReference type="AlphaFoldDB" id="A0A2D4MXT5"/>